<organism evidence="2 3">
    <name type="scientific">Symbiodinium necroappetens</name>
    <dbReference type="NCBI Taxonomy" id="1628268"/>
    <lineage>
        <taxon>Eukaryota</taxon>
        <taxon>Sar</taxon>
        <taxon>Alveolata</taxon>
        <taxon>Dinophyceae</taxon>
        <taxon>Suessiales</taxon>
        <taxon>Symbiodiniaceae</taxon>
        <taxon>Symbiodinium</taxon>
    </lineage>
</organism>
<sequence>MRDRKAFTLIELLVVVAVIAILISILLPALGKARCAARAIQAANIQRQMAIGAASYGVENKQFFPGVNTSGLTALGHIIAGNLDRFDENPGLPVQTLDWMSPALGDELPDERNARFATLMSVFADPAQKWPVTFLGSGNGNVQPDQGAADLAMYLENEWYGEPLSAVSFLQPANFQLYGGDSIVDIQGGGPFGGGTVLGVRRLGQDNASGIDGHEYGSTTGTAVIPEGYAPRYDKLRNQSEKIYSATGTRFVTDSGIPSTNGGWQVDIYGDFCSSGPTFRGSNAYGDMHASSMGLNLPISYRHCNMRMVAAFWDGSSQQLSMTESRDPKYTWPTASRFTASEWEEVQAGYEPGDRIP</sequence>
<evidence type="ECO:0000313" key="3">
    <source>
        <dbReference type="Proteomes" id="UP000601435"/>
    </source>
</evidence>
<dbReference type="Proteomes" id="UP000601435">
    <property type="component" value="Unassembled WGS sequence"/>
</dbReference>
<gene>
    <name evidence="2" type="ORF">SNEC2469_LOCUS27441</name>
</gene>
<dbReference type="NCBIfam" id="TIGR02532">
    <property type="entry name" value="IV_pilin_GFxxxE"/>
    <property type="match status" value="1"/>
</dbReference>
<evidence type="ECO:0000313" key="2">
    <source>
        <dbReference type="EMBL" id="CAE7863440.1"/>
    </source>
</evidence>
<keyword evidence="3" id="KW-1185">Reference proteome</keyword>
<reference evidence="2" key="1">
    <citation type="submission" date="2021-02" db="EMBL/GenBank/DDBJ databases">
        <authorList>
            <person name="Dougan E. K."/>
            <person name="Rhodes N."/>
            <person name="Thang M."/>
            <person name="Chan C."/>
        </authorList>
    </citation>
    <scope>NUCLEOTIDE SEQUENCE</scope>
</reference>
<comment type="caution">
    <text evidence="2">The sequence shown here is derived from an EMBL/GenBank/DDBJ whole genome shotgun (WGS) entry which is preliminary data.</text>
</comment>
<protein>
    <recommendedName>
        <fullName evidence="4">Prepilin-type N-terminal cleavage/methylation domain-containing protein</fullName>
    </recommendedName>
</protein>
<dbReference type="AlphaFoldDB" id="A0A813AFQ9"/>
<name>A0A813AFQ9_9DINO</name>
<dbReference type="Pfam" id="PF07963">
    <property type="entry name" value="N_methyl"/>
    <property type="match status" value="1"/>
</dbReference>
<accession>A0A813AFQ9</accession>
<keyword evidence="1" id="KW-1133">Transmembrane helix</keyword>
<dbReference type="PANTHER" id="PTHR30093">
    <property type="entry name" value="GENERAL SECRETION PATHWAY PROTEIN G"/>
    <property type="match status" value="1"/>
</dbReference>
<keyword evidence="1" id="KW-0812">Transmembrane</keyword>
<dbReference type="InterPro" id="IPR045584">
    <property type="entry name" value="Pilin-like"/>
</dbReference>
<dbReference type="SUPFAM" id="SSF54523">
    <property type="entry name" value="Pili subunits"/>
    <property type="match status" value="1"/>
</dbReference>
<evidence type="ECO:0000256" key="1">
    <source>
        <dbReference type="SAM" id="Phobius"/>
    </source>
</evidence>
<dbReference type="Gene3D" id="3.30.700.10">
    <property type="entry name" value="Glycoprotein, Type 4 Pilin"/>
    <property type="match status" value="1"/>
</dbReference>
<dbReference type="EMBL" id="CAJNJA010057807">
    <property type="protein sequence ID" value="CAE7863440.1"/>
    <property type="molecule type" value="Genomic_DNA"/>
</dbReference>
<dbReference type="InterPro" id="IPR012902">
    <property type="entry name" value="N_methyl_site"/>
</dbReference>
<feature type="transmembrane region" description="Helical" evidence="1">
    <location>
        <begin position="12"/>
        <end position="31"/>
    </location>
</feature>
<keyword evidence="1" id="KW-0472">Membrane</keyword>
<evidence type="ECO:0008006" key="4">
    <source>
        <dbReference type="Google" id="ProtNLM"/>
    </source>
</evidence>
<proteinExistence type="predicted"/>